<dbReference type="Proteomes" id="UP001165413">
    <property type="component" value="Unassembled WGS sequence"/>
</dbReference>
<dbReference type="PANTHER" id="PTHR47814:SF1">
    <property type="entry name" value="PEPTIDYL-TRNA HYDROLASE ARFB"/>
    <property type="match status" value="1"/>
</dbReference>
<keyword evidence="5" id="KW-1185">Reference proteome</keyword>
<dbReference type="InterPro" id="IPR000352">
    <property type="entry name" value="Pep_chain_release_fac_I"/>
</dbReference>
<protein>
    <submittedName>
        <fullName evidence="4">Aminoacyl-tRNA hydrolase</fullName>
        <ecNumber evidence="4">3.1.1.29</ecNumber>
    </submittedName>
</protein>
<keyword evidence="4" id="KW-0378">Hydrolase</keyword>
<evidence type="ECO:0000259" key="3">
    <source>
        <dbReference type="PROSITE" id="PS00745"/>
    </source>
</evidence>
<evidence type="ECO:0000313" key="5">
    <source>
        <dbReference type="Proteomes" id="UP001165413"/>
    </source>
</evidence>
<dbReference type="NCBIfam" id="NF006718">
    <property type="entry name" value="PRK09256.1"/>
    <property type="match status" value="1"/>
</dbReference>
<organism evidence="4 5">
    <name type="scientific">Opacimonas viscosa</name>
    <dbReference type="NCBI Taxonomy" id="2961944"/>
    <lineage>
        <taxon>Bacteria</taxon>
        <taxon>Pseudomonadati</taxon>
        <taxon>Pseudomonadota</taxon>
        <taxon>Gammaproteobacteria</taxon>
        <taxon>Alteromonadales</taxon>
        <taxon>Alteromonadaceae</taxon>
        <taxon>Opacimonas</taxon>
    </lineage>
</organism>
<reference evidence="4" key="1">
    <citation type="submission" date="2022-07" db="EMBL/GenBank/DDBJ databases">
        <title>Characterization of the Novel Bacterium Alteromonas immobilis LMIT006 and Alteromonas gregis LMIT007.</title>
        <authorList>
            <person name="Lin X."/>
        </authorList>
    </citation>
    <scope>NUCLEOTIDE SEQUENCE</scope>
    <source>
        <strain evidence="4">LMIT007</strain>
    </source>
</reference>
<sequence>MIFIANGVYLDPKCIEMTAIRAQGAGGQNVNKVSSAIHLKFPIQASNLPWLYKNNLLNGKDSRITDEGVLVLKAQNQRTQEANKRDALERLIQIIRAAGVIPKIRRATRPTRSSQRKRLQSKTLHGTKKKLRGKVDGF</sequence>
<dbReference type="GO" id="GO:0072344">
    <property type="term" value="P:rescue of stalled ribosome"/>
    <property type="evidence" value="ECO:0007669"/>
    <property type="project" value="TreeGrafter"/>
</dbReference>
<dbReference type="PANTHER" id="PTHR47814">
    <property type="entry name" value="PEPTIDYL-TRNA HYDROLASE ARFB"/>
    <property type="match status" value="1"/>
</dbReference>
<dbReference type="GO" id="GO:0043022">
    <property type="term" value="F:ribosome binding"/>
    <property type="evidence" value="ECO:0007669"/>
    <property type="project" value="TreeGrafter"/>
</dbReference>
<dbReference type="GO" id="GO:0004045">
    <property type="term" value="F:peptidyl-tRNA hydrolase activity"/>
    <property type="evidence" value="ECO:0007669"/>
    <property type="project" value="UniProtKB-EC"/>
</dbReference>
<feature type="compositionally biased region" description="Basic residues" evidence="2">
    <location>
        <begin position="105"/>
        <end position="132"/>
    </location>
</feature>
<evidence type="ECO:0000256" key="1">
    <source>
        <dbReference type="ARBA" id="ARBA00010835"/>
    </source>
</evidence>
<comment type="caution">
    <text evidence="4">The sequence shown here is derived from an EMBL/GenBank/DDBJ whole genome shotgun (WGS) entry which is preliminary data.</text>
</comment>
<name>A0AA41X1D5_9ALTE</name>
<evidence type="ECO:0000313" key="4">
    <source>
        <dbReference type="EMBL" id="MCP3427693.1"/>
    </source>
</evidence>
<comment type="similarity">
    <text evidence="1">Belongs to the prokaryotic/mitochondrial release factor family.</text>
</comment>
<dbReference type="EMBL" id="JANATA010000001">
    <property type="protein sequence ID" value="MCP3427693.1"/>
    <property type="molecule type" value="Genomic_DNA"/>
</dbReference>
<dbReference type="EC" id="3.1.1.29" evidence="4"/>
<dbReference type="Gene3D" id="3.30.160.20">
    <property type="match status" value="1"/>
</dbReference>
<feature type="region of interest" description="Disordered" evidence="2">
    <location>
        <begin position="105"/>
        <end position="138"/>
    </location>
</feature>
<dbReference type="InterPro" id="IPR045853">
    <property type="entry name" value="Pep_chain_release_fac_I_sf"/>
</dbReference>
<gene>
    <name evidence="4" type="primary">arfB</name>
    <name evidence="4" type="ORF">NLF92_01905</name>
</gene>
<dbReference type="PROSITE" id="PS00745">
    <property type="entry name" value="RF_PROK_I"/>
    <property type="match status" value="1"/>
</dbReference>
<dbReference type="AlphaFoldDB" id="A0AA41X1D5"/>
<dbReference type="GO" id="GO:0003747">
    <property type="term" value="F:translation release factor activity"/>
    <property type="evidence" value="ECO:0007669"/>
    <property type="project" value="InterPro"/>
</dbReference>
<feature type="domain" description="Prokaryotic-type class I peptide chain release factors" evidence="3">
    <location>
        <begin position="21"/>
        <end position="37"/>
    </location>
</feature>
<dbReference type="Pfam" id="PF00472">
    <property type="entry name" value="RF-1"/>
    <property type="match status" value="1"/>
</dbReference>
<dbReference type="SUPFAM" id="SSF75620">
    <property type="entry name" value="Release factor"/>
    <property type="match status" value="1"/>
</dbReference>
<dbReference type="RefSeq" id="WP_254098277.1">
    <property type="nucleotide sequence ID" value="NZ_JANATA010000001.1"/>
</dbReference>
<evidence type="ECO:0000256" key="2">
    <source>
        <dbReference type="SAM" id="MobiDB-lite"/>
    </source>
</evidence>
<proteinExistence type="inferred from homology"/>
<accession>A0AA41X1D5</accession>